<keyword evidence="2" id="KW-1185">Reference proteome</keyword>
<dbReference type="EMBL" id="PUBV01000059">
    <property type="protein sequence ID" value="PWB05769.1"/>
    <property type="molecule type" value="Genomic_DNA"/>
</dbReference>
<dbReference type="Proteomes" id="UP000244925">
    <property type="component" value="Unassembled WGS sequence"/>
</dbReference>
<comment type="caution">
    <text evidence="1">The sequence shown here is derived from an EMBL/GenBank/DDBJ whole genome shotgun (WGS) entry which is preliminary data.</text>
</comment>
<sequence length="257" mass="29505">MKGIDKIRQYLGNYKGSYVIIGGTACNLNLEESNIHGRATKDVDMIVVCEALTTEYLHSFWEFIKAGGYRAWQVKSEEETHRCFYRFIDPKDKDFPVYIELFSRKPDAVKLPEDAHLVHISVSEYLSSFSAILMDDEYYSYAVSHAVELNGVQAIDHDALIVLKIKAYLNNIKRRDAGQKVQSDDIDKHKRDVYRMVHLITPADRFEASETIKDDIRTFLAAIENDPINTKVISKNMGVLDIPQSDFIEIIRTVYSL</sequence>
<evidence type="ECO:0000313" key="1">
    <source>
        <dbReference type="EMBL" id="PWB05769.1"/>
    </source>
</evidence>
<dbReference type="PROSITE" id="PS51257">
    <property type="entry name" value="PROKAR_LIPOPROTEIN"/>
    <property type="match status" value="1"/>
</dbReference>
<protein>
    <recommendedName>
        <fullName evidence="3">Nucleotidyl transferase AbiEii/AbiGii toxin family protein</fullName>
    </recommendedName>
</protein>
<proteinExistence type="predicted"/>
<reference evidence="2" key="1">
    <citation type="submission" date="2018-02" db="EMBL/GenBank/DDBJ databases">
        <authorList>
            <person name="Clavel T."/>
            <person name="Strowig T."/>
        </authorList>
    </citation>
    <scope>NUCLEOTIDE SEQUENCE [LARGE SCALE GENOMIC DNA]</scope>
    <source>
        <strain evidence="2">DSM 100764</strain>
    </source>
</reference>
<gene>
    <name evidence="1" type="ORF">C5O25_12445</name>
</gene>
<name>A0A2V1ITP4_9BACT</name>
<accession>A0A2V1ITP4</accession>
<evidence type="ECO:0008006" key="3">
    <source>
        <dbReference type="Google" id="ProtNLM"/>
    </source>
</evidence>
<organism evidence="1 2">
    <name type="scientific">Paramuribaculum intestinale</name>
    <dbReference type="NCBI Taxonomy" id="2094151"/>
    <lineage>
        <taxon>Bacteria</taxon>
        <taxon>Pseudomonadati</taxon>
        <taxon>Bacteroidota</taxon>
        <taxon>Bacteroidia</taxon>
        <taxon>Bacteroidales</taxon>
        <taxon>Muribaculaceae</taxon>
        <taxon>Paramuribaculum</taxon>
    </lineage>
</organism>
<dbReference type="RefSeq" id="WP_107037034.1">
    <property type="nucleotide sequence ID" value="NZ_CBFGFY010000007.1"/>
</dbReference>
<dbReference type="GeneID" id="93423792"/>
<dbReference type="AlphaFoldDB" id="A0A2V1ITP4"/>
<evidence type="ECO:0000313" key="2">
    <source>
        <dbReference type="Proteomes" id="UP000244925"/>
    </source>
</evidence>